<sequence>PDRASSRPSIAADGAYPCRFKRARSIARFSADRRPPSARATGAAPVGWALRCGRKAAETATEEPSRTTMDYPVGWGSGGGGGGGR</sequence>
<evidence type="ECO:0000313" key="2">
    <source>
        <dbReference type="Proteomes" id="UP000887566"/>
    </source>
</evidence>
<organism evidence="2 3">
    <name type="scientific">Plectus sambesii</name>
    <dbReference type="NCBI Taxonomy" id="2011161"/>
    <lineage>
        <taxon>Eukaryota</taxon>
        <taxon>Metazoa</taxon>
        <taxon>Ecdysozoa</taxon>
        <taxon>Nematoda</taxon>
        <taxon>Chromadorea</taxon>
        <taxon>Plectida</taxon>
        <taxon>Plectina</taxon>
        <taxon>Plectoidea</taxon>
        <taxon>Plectidae</taxon>
        <taxon>Plectus</taxon>
    </lineage>
</organism>
<name>A0A914V9U0_9BILA</name>
<keyword evidence="2" id="KW-1185">Reference proteome</keyword>
<feature type="compositionally biased region" description="Gly residues" evidence="1">
    <location>
        <begin position="75"/>
        <end position="85"/>
    </location>
</feature>
<accession>A0A914V9U0</accession>
<dbReference type="WBParaSite" id="PSAMB.scaffold17224size1172.g37189.t1">
    <property type="protein sequence ID" value="PSAMB.scaffold17224size1172.g37189.t1"/>
    <property type="gene ID" value="PSAMB.scaffold17224size1172.g37189"/>
</dbReference>
<dbReference type="Proteomes" id="UP000887566">
    <property type="component" value="Unplaced"/>
</dbReference>
<reference evidence="3" key="1">
    <citation type="submission" date="2022-11" db="UniProtKB">
        <authorList>
            <consortium name="WormBaseParasite"/>
        </authorList>
    </citation>
    <scope>IDENTIFICATION</scope>
</reference>
<evidence type="ECO:0000313" key="3">
    <source>
        <dbReference type="WBParaSite" id="PSAMB.scaffold17224size1172.g37189.t1"/>
    </source>
</evidence>
<evidence type="ECO:0000256" key="1">
    <source>
        <dbReference type="SAM" id="MobiDB-lite"/>
    </source>
</evidence>
<proteinExistence type="predicted"/>
<feature type="region of interest" description="Disordered" evidence="1">
    <location>
        <begin position="57"/>
        <end position="85"/>
    </location>
</feature>
<protein>
    <submittedName>
        <fullName evidence="3">Uncharacterized protein</fullName>
    </submittedName>
</protein>
<dbReference type="AlphaFoldDB" id="A0A914V9U0"/>